<sequence length="417" mass="44344">METGLMRAFAALKHRNFRIFWTGQLISLIGTWMQNLAQGWLVLTLTNSPFLLGLVSAVQFTPMLLFSLFAGVVADRLPKRKILILTQSGSALTALILGLLVLTGKVQYWHILVMAGTLGTINSLDSPTRQSFIVELVGKRDLMNAIVLNSTAFNGARIIGPAIGGLTINILGIAACFLVNAASYLAVICGLLALRVKDAAKDSSPQEMVLTKIKEGLQYIRQTPVILHTLALMIVMSIFAMNFNVLIPVLARDTLGLQADGYGFLLSAMGIGSLVGALFMAIVSHLGPQQYIIIGGATGLALFQLLLAFNHSYTMALLLLGLTGIAMLSFITSVNTTLQLNAPDHLRGRVMSVYTLVFLGLAPLGSLFSGSVAHVGGAPAGLAVGAIIGMISICAVLIWGKHNPIPALDNNHDESIS</sequence>
<accession>A0A0B7MIM3</accession>
<evidence type="ECO:0000256" key="4">
    <source>
        <dbReference type="ARBA" id="ARBA00022692"/>
    </source>
</evidence>
<feature type="transmembrane region" description="Helical" evidence="7">
    <location>
        <begin position="82"/>
        <end position="102"/>
    </location>
</feature>
<gene>
    <name evidence="9" type="ORF">SSCH_1260003</name>
</gene>
<dbReference type="SUPFAM" id="SSF103473">
    <property type="entry name" value="MFS general substrate transporter"/>
    <property type="match status" value="1"/>
</dbReference>
<dbReference type="InterPro" id="IPR020846">
    <property type="entry name" value="MFS_dom"/>
</dbReference>
<dbReference type="AlphaFoldDB" id="A0A0B7MIM3"/>
<evidence type="ECO:0000313" key="10">
    <source>
        <dbReference type="Proteomes" id="UP000046155"/>
    </source>
</evidence>
<keyword evidence="3" id="KW-1003">Cell membrane</keyword>
<dbReference type="Proteomes" id="UP000046155">
    <property type="component" value="Unassembled WGS sequence"/>
</dbReference>
<feature type="transmembrane region" description="Helical" evidence="7">
    <location>
        <begin position="20"/>
        <end position="43"/>
    </location>
</feature>
<feature type="transmembrane region" description="Helical" evidence="7">
    <location>
        <begin position="262"/>
        <end position="284"/>
    </location>
</feature>
<evidence type="ECO:0000259" key="8">
    <source>
        <dbReference type="PROSITE" id="PS50850"/>
    </source>
</evidence>
<dbReference type="PROSITE" id="PS50850">
    <property type="entry name" value="MFS"/>
    <property type="match status" value="1"/>
</dbReference>
<keyword evidence="5 7" id="KW-1133">Transmembrane helix</keyword>
<feature type="transmembrane region" description="Helical" evidence="7">
    <location>
        <begin position="170"/>
        <end position="194"/>
    </location>
</feature>
<dbReference type="CDD" id="cd06173">
    <property type="entry name" value="MFS_MefA_like"/>
    <property type="match status" value="1"/>
</dbReference>
<feature type="transmembrane region" description="Helical" evidence="7">
    <location>
        <begin position="350"/>
        <end position="368"/>
    </location>
</feature>
<dbReference type="PANTHER" id="PTHR23513">
    <property type="entry name" value="INTEGRAL MEMBRANE EFFLUX PROTEIN-RELATED"/>
    <property type="match status" value="1"/>
</dbReference>
<keyword evidence="10" id="KW-1185">Reference proteome</keyword>
<dbReference type="Gene3D" id="1.20.1250.20">
    <property type="entry name" value="MFS general substrate transporter like domains"/>
    <property type="match status" value="1"/>
</dbReference>
<feature type="transmembrane region" description="Helical" evidence="7">
    <location>
        <begin position="380"/>
        <end position="400"/>
    </location>
</feature>
<protein>
    <recommendedName>
        <fullName evidence="8">Major facilitator superfamily (MFS) profile domain-containing protein</fullName>
    </recommendedName>
</protein>
<feature type="transmembrane region" description="Helical" evidence="7">
    <location>
        <begin position="225"/>
        <end position="250"/>
    </location>
</feature>
<reference evidence="10" key="1">
    <citation type="submission" date="2015-01" db="EMBL/GenBank/DDBJ databases">
        <authorList>
            <person name="Manzoor Shahid"/>
            <person name="Zubair Saima"/>
        </authorList>
    </citation>
    <scope>NUCLEOTIDE SEQUENCE [LARGE SCALE GENOMIC DNA]</scope>
    <source>
        <strain evidence="10">Sp3</strain>
    </source>
</reference>
<evidence type="ECO:0000256" key="3">
    <source>
        <dbReference type="ARBA" id="ARBA00022475"/>
    </source>
</evidence>
<evidence type="ECO:0000256" key="6">
    <source>
        <dbReference type="ARBA" id="ARBA00023136"/>
    </source>
</evidence>
<dbReference type="EMBL" id="CDRZ01000031">
    <property type="protein sequence ID" value="CEO87801.1"/>
    <property type="molecule type" value="Genomic_DNA"/>
</dbReference>
<evidence type="ECO:0000313" key="9">
    <source>
        <dbReference type="EMBL" id="CEO87801.1"/>
    </source>
</evidence>
<dbReference type="InterPro" id="IPR036259">
    <property type="entry name" value="MFS_trans_sf"/>
</dbReference>
<feature type="transmembrane region" description="Helical" evidence="7">
    <location>
        <begin position="49"/>
        <end position="70"/>
    </location>
</feature>
<name>A0A0B7MIM3_9FIRM</name>
<keyword evidence="2" id="KW-0813">Transport</keyword>
<feature type="domain" description="Major facilitator superfamily (MFS) profile" evidence="8">
    <location>
        <begin position="1"/>
        <end position="403"/>
    </location>
</feature>
<dbReference type="Pfam" id="PF05977">
    <property type="entry name" value="MFS_3"/>
    <property type="match status" value="1"/>
</dbReference>
<feature type="transmembrane region" description="Helical" evidence="7">
    <location>
        <begin position="315"/>
        <end position="338"/>
    </location>
</feature>
<evidence type="ECO:0000256" key="5">
    <source>
        <dbReference type="ARBA" id="ARBA00022989"/>
    </source>
</evidence>
<dbReference type="InterPro" id="IPR010290">
    <property type="entry name" value="TM_effector"/>
</dbReference>
<dbReference type="GO" id="GO:0022857">
    <property type="term" value="F:transmembrane transporter activity"/>
    <property type="evidence" value="ECO:0007669"/>
    <property type="project" value="InterPro"/>
</dbReference>
<keyword evidence="4 7" id="KW-0812">Transmembrane</keyword>
<keyword evidence="6 7" id="KW-0472">Membrane</keyword>
<evidence type="ECO:0000256" key="1">
    <source>
        <dbReference type="ARBA" id="ARBA00004651"/>
    </source>
</evidence>
<evidence type="ECO:0000256" key="7">
    <source>
        <dbReference type="SAM" id="Phobius"/>
    </source>
</evidence>
<comment type="subcellular location">
    <subcellularLocation>
        <location evidence="1">Cell membrane</location>
        <topology evidence="1">Multi-pass membrane protein</topology>
    </subcellularLocation>
</comment>
<dbReference type="GO" id="GO:0005886">
    <property type="term" value="C:plasma membrane"/>
    <property type="evidence" value="ECO:0007669"/>
    <property type="project" value="UniProtKB-SubCell"/>
</dbReference>
<dbReference type="PANTHER" id="PTHR23513:SF11">
    <property type="entry name" value="STAPHYLOFERRIN A TRANSPORTER"/>
    <property type="match status" value="1"/>
</dbReference>
<evidence type="ECO:0000256" key="2">
    <source>
        <dbReference type="ARBA" id="ARBA00022448"/>
    </source>
</evidence>
<feature type="transmembrane region" description="Helical" evidence="7">
    <location>
        <begin position="291"/>
        <end position="309"/>
    </location>
</feature>
<proteinExistence type="predicted"/>
<organism evidence="9 10">
    <name type="scientific">Syntrophaceticus schinkii</name>
    <dbReference type="NCBI Taxonomy" id="499207"/>
    <lineage>
        <taxon>Bacteria</taxon>
        <taxon>Bacillati</taxon>
        <taxon>Bacillota</taxon>
        <taxon>Clostridia</taxon>
        <taxon>Thermoanaerobacterales</taxon>
        <taxon>Thermoanaerobacterales Family III. Incertae Sedis</taxon>
        <taxon>Syntrophaceticus</taxon>
    </lineage>
</organism>